<protein>
    <submittedName>
        <fullName evidence="2">Putative ovule protein</fullName>
    </submittedName>
</protein>
<keyword evidence="1" id="KW-0472">Membrane</keyword>
<evidence type="ECO:0000256" key="1">
    <source>
        <dbReference type="SAM" id="Phobius"/>
    </source>
</evidence>
<dbReference type="EMBL" id="GEDG01011663">
    <property type="protein sequence ID" value="JAP26976.1"/>
    <property type="molecule type" value="Transcribed_RNA"/>
</dbReference>
<proteinExistence type="predicted"/>
<keyword evidence="1" id="KW-1133">Transmembrane helix</keyword>
<feature type="transmembrane region" description="Helical" evidence="1">
    <location>
        <begin position="71"/>
        <end position="90"/>
    </location>
</feature>
<keyword evidence="1" id="KW-0812">Transmembrane</keyword>
<reference evidence="2" key="1">
    <citation type="submission" date="2015-12" db="EMBL/GenBank/DDBJ databases">
        <title>Gene expression during late stages of embryo sac development: a critical building block for successful pollen-pistil interactions.</title>
        <authorList>
            <person name="Liu Y."/>
            <person name="Joly V."/>
            <person name="Sabar M."/>
            <person name="Matton D.P."/>
        </authorList>
    </citation>
    <scope>NUCLEOTIDE SEQUENCE</scope>
</reference>
<name>A0A0V0I4M7_SOLCH</name>
<evidence type="ECO:0000313" key="2">
    <source>
        <dbReference type="EMBL" id="JAP26976.1"/>
    </source>
</evidence>
<dbReference type="AlphaFoldDB" id="A0A0V0I4M7"/>
<sequence length="134" mass="15261">MKGKHKYVEVIEVRVTLEEKKINATPNCAVTIYFCHIDEPTPPFLALLTYRQSSVPLSEGNSKGSRRREGCLFWVGVQCLLATSILLHFHSFYGSSILLMLWRKPQNTRGISVGSISISENFLYVSYFFHQSSL</sequence>
<accession>A0A0V0I4M7</accession>
<organism evidence="2">
    <name type="scientific">Solanum chacoense</name>
    <name type="common">Chaco potato</name>
    <dbReference type="NCBI Taxonomy" id="4108"/>
    <lineage>
        <taxon>Eukaryota</taxon>
        <taxon>Viridiplantae</taxon>
        <taxon>Streptophyta</taxon>
        <taxon>Embryophyta</taxon>
        <taxon>Tracheophyta</taxon>
        <taxon>Spermatophyta</taxon>
        <taxon>Magnoliopsida</taxon>
        <taxon>eudicotyledons</taxon>
        <taxon>Gunneridae</taxon>
        <taxon>Pentapetalae</taxon>
        <taxon>asterids</taxon>
        <taxon>lamiids</taxon>
        <taxon>Solanales</taxon>
        <taxon>Solanaceae</taxon>
        <taxon>Solanoideae</taxon>
        <taxon>Solaneae</taxon>
        <taxon>Solanum</taxon>
    </lineage>
</organism>